<dbReference type="AlphaFoldDB" id="A0A7J0DEG4"/>
<comment type="caution">
    <text evidence="2">The sequence shown here is derived from an EMBL/GenBank/DDBJ whole genome shotgun (WGS) entry which is preliminary data.</text>
</comment>
<feature type="region of interest" description="Disordered" evidence="1">
    <location>
        <begin position="479"/>
        <end position="508"/>
    </location>
</feature>
<evidence type="ECO:0000313" key="2">
    <source>
        <dbReference type="EMBL" id="GFS33558.1"/>
    </source>
</evidence>
<evidence type="ECO:0000256" key="1">
    <source>
        <dbReference type="SAM" id="MobiDB-lite"/>
    </source>
</evidence>
<keyword evidence="3" id="KW-1185">Reference proteome</keyword>
<name>A0A7J0DEG4_9ERIC</name>
<sequence>MELNRAQLLVHNDTSMERFRTAYCIHADVGLRFSINSLLKEAMACCRLTFMQVSVNFVRTVLTMDMLIRILDKTFGAEDFFNVYTVVRPKREPGNPLYTGNHYLCLRNPNQPQTRLVDSNPSKDMFLDEFIWVLGGWEFRAGDDGLWSFPRYNDHLPNNFNDRVVELVKVSLPPLRIEGQTPWREAFSLESEEEEEAVSQLVLNRRRGRVVSVVKPKDPVPRIFILSSNYEHSDDLALVELAKAIMGVKLNSLDALLLDKHKGNELLVGTPKRPWRRIGEMSLGADSELWRPEFSACELGRQVTTADSARDHNTNVPLARAVMLPNDVAALSEETSKTMRSLLVMQHVQSVELKRAKKKVGNMESELNKPGSHWEKLIKLRPIWLPLNKPEMAVTQLQPSLKAKLMLPRPLPPSFRQWHVIEVRSEAFLEGWLTCPSELGVSKDNPVWSKATPTFEFPESPMHYLPMVLFGFDKEKYANRPEEDKEEAREKTAEEAMEGASRDPPLEL</sequence>
<evidence type="ECO:0000313" key="3">
    <source>
        <dbReference type="Proteomes" id="UP000585474"/>
    </source>
</evidence>
<dbReference type="EMBL" id="BJWL01000192">
    <property type="protein sequence ID" value="GFS33558.1"/>
    <property type="molecule type" value="Genomic_DNA"/>
</dbReference>
<organism evidence="2 3">
    <name type="scientific">Actinidia rufa</name>
    <dbReference type="NCBI Taxonomy" id="165716"/>
    <lineage>
        <taxon>Eukaryota</taxon>
        <taxon>Viridiplantae</taxon>
        <taxon>Streptophyta</taxon>
        <taxon>Embryophyta</taxon>
        <taxon>Tracheophyta</taxon>
        <taxon>Spermatophyta</taxon>
        <taxon>Magnoliopsida</taxon>
        <taxon>eudicotyledons</taxon>
        <taxon>Gunneridae</taxon>
        <taxon>Pentapetalae</taxon>
        <taxon>asterids</taxon>
        <taxon>Ericales</taxon>
        <taxon>Actinidiaceae</taxon>
        <taxon>Actinidia</taxon>
    </lineage>
</organism>
<proteinExistence type="predicted"/>
<protein>
    <submittedName>
        <fullName evidence="2">Uncharacterized protein</fullName>
    </submittedName>
</protein>
<dbReference type="Proteomes" id="UP000585474">
    <property type="component" value="Unassembled WGS sequence"/>
</dbReference>
<reference evidence="3" key="1">
    <citation type="submission" date="2019-07" db="EMBL/GenBank/DDBJ databases">
        <title>De Novo Assembly of kiwifruit Actinidia rufa.</title>
        <authorList>
            <person name="Sugita-Konishi S."/>
            <person name="Sato K."/>
            <person name="Mori E."/>
            <person name="Abe Y."/>
            <person name="Kisaki G."/>
            <person name="Hamano K."/>
            <person name="Suezawa K."/>
            <person name="Otani M."/>
            <person name="Fukuda T."/>
            <person name="Manabe T."/>
            <person name="Gomi K."/>
            <person name="Tabuchi M."/>
            <person name="Akimitsu K."/>
            <person name="Kataoka I."/>
        </authorList>
    </citation>
    <scope>NUCLEOTIDE SEQUENCE [LARGE SCALE GENOMIC DNA]</scope>
    <source>
        <strain evidence="3">cv. Fuchu</strain>
    </source>
</reference>
<gene>
    <name evidence="2" type="ORF">Acr_00g0029260</name>
</gene>
<accession>A0A7J0DEG4</accession>